<evidence type="ECO:0000259" key="7">
    <source>
        <dbReference type="PROSITE" id="PS51898"/>
    </source>
</evidence>
<dbReference type="Gene3D" id="1.10.150.130">
    <property type="match status" value="1"/>
</dbReference>
<dbReference type="AlphaFoldDB" id="A0A4R5AAM1"/>
<dbReference type="PANTHER" id="PTHR30629">
    <property type="entry name" value="PROPHAGE INTEGRASE"/>
    <property type="match status" value="1"/>
</dbReference>
<feature type="region of interest" description="Disordered" evidence="6">
    <location>
        <begin position="1"/>
        <end position="33"/>
    </location>
</feature>
<evidence type="ECO:0000256" key="3">
    <source>
        <dbReference type="ARBA" id="ARBA00023125"/>
    </source>
</evidence>
<keyword evidence="4" id="KW-0233">DNA recombination</keyword>
<dbReference type="GO" id="GO:0003677">
    <property type="term" value="F:DNA binding"/>
    <property type="evidence" value="ECO:0007669"/>
    <property type="project" value="UniProtKB-UniRule"/>
</dbReference>
<evidence type="ECO:0000256" key="4">
    <source>
        <dbReference type="ARBA" id="ARBA00023172"/>
    </source>
</evidence>
<dbReference type="Proteomes" id="UP000294513">
    <property type="component" value="Unassembled WGS sequence"/>
</dbReference>
<dbReference type="OrthoDB" id="3175606at2"/>
<dbReference type="RefSeq" id="WP_131902419.1">
    <property type="nucleotide sequence ID" value="NZ_SMKU01000351.1"/>
</dbReference>
<dbReference type="PANTHER" id="PTHR30629:SF2">
    <property type="entry name" value="PROPHAGE INTEGRASE INTS-RELATED"/>
    <property type="match status" value="1"/>
</dbReference>
<dbReference type="GO" id="GO:0006310">
    <property type="term" value="P:DNA recombination"/>
    <property type="evidence" value="ECO:0007669"/>
    <property type="project" value="UniProtKB-KW"/>
</dbReference>
<dbReference type="InterPro" id="IPR013762">
    <property type="entry name" value="Integrase-like_cat_sf"/>
</dbReference>
<evidence type="ECO:0000313" key="9">
    <source>
        <dbReference type="EMBL" id="TDD67824.1"/>
    </source>
</evidence>
<evidence type="ECO:0000259" key="8">
    <source>
        <dbReference type="PROSITE" id="PS51900"/>
    </source>
</evidence>
<dbReference type="Pfam" id="PF00589">
    <property type="entry name" value="Phage_integrase"/>
    <property type="match status" value="1"/>
</dbReference>
<dbReference type="Gene3D" id="1.10.443.10">
    <property type="entry name" value="Intergrase catalytic core"/>
    <property type="match status" value="1"/>
</dbReference>
<reference evidence="9 10" key="1">
    <citation type="submission" date="2019-03" db="EMBL/GenBank/DDBJ databases">
        <title>Draft genome sequences of novel Actinobacteria.</title>
        <authorList>
            <person name="Sahin N."/>
            <person name="Ay H."/>
            <person name="Saygin H."/>
        </authorList>
    </citation>
    <scope>NUCLEOTIDE SEQUENCE [LARGE SCALE GENOMIC DNA]</scope>
    <source>
        <strain evidence="9 10">H3C3</strain>
    </source>
</reference>
<dbReference type="PROSITE" id="PS51900">
    <property type="entry name" value="CB"/>
    <property type="match status" value="1"/>
</dbReference>
<dbReference type="CDD" id="cd01189">
    <property type="entry name" value="INT_ICEBs1_C_like"/>
    <property type="match status" value="1"/>
</dbReference>
<comment type="caution">
    <text evidence="9">The sequence shown here is derived from an EMBL/GenBank/DDBJ whole genome shotgun (WGS) entry which is preliminary data.</text>
</comment>
<dbReference type="GO" id="GO:0015074">
    <property type="term" value="P:DNA integration"/>
    <property type="evidence" value="ECO:0007669"/>
    <property type="project" value="UniProtKB-KW"/>
</dbReference>
<dbReference type="InterPro" id="IPR044068">
    <property type="entry name" value="CB"/>
</dbReference>
<evidence type="ECO:0000256" key="5">
    <source>
        <dbReference type="PROSITE-ProRule" id="PRU01248"/>
    </source>
</evidence>
<evidence type="ECO:0000256" key="2">
    <source>
        <dbReference type="ARBA" id="ARBA00022908"/>
    </source>
</evidence>
<protein>
    <submittedName>
        <fullName evidence="9">Site-specific integrase</fullName>
    </submittedName>
</protein>
<sequence>MATTASAGPEEPDDDKPKKNKGKRRSRGDGGLHWDEKRRRWIATITIGYTPAGKRITRKGSGQTKTEAKNKLKENIRDHEDGLAVAPHNYTVADAVRDWLQYGLVNRDEDTVVKCRSLADNHIVPELGARKLRELSADDVDRWLGEKAKSLSTDTLRQLRSILKRAINRAQARDKVKRNVVLLCEVPQGKEGRPSKSLTIDQAAAVIKAAERTAMYAYIVLSLLVGARTEELRALTWAHVDLEGRPDAEPPVPPSIRVWRSVRQGGKTKTKKSRRTLALPKRCVEALRFHRELQAGQHEKAGTAWKEHDLVFASAVGTERNANNVLRSFRAILKKTDLDPDDWTPREMRHSFVSVLSDAGVPIEEISRLAGHKSTEVTETVYWHQIRPALLGGAEAMDEVFPEEEREP</sequence>
<gene>
    <name evidence="9" type="ORF">E1298_39020</name>
</gene>
<keyword evidence="3 5" id="KW-0238">DNA-binding</keyword>
<dbReference type="InterPro" id="IPR011010">
    <property type="entry name" value="DNA_brk_join_enz"/>
</dbReference>
<dbReference type="PROSITE" id="PS51898">
    <property type="entry name" value="TYR_RECOMBINASE"/>
    <property type="match status" value="1"/>
</dbReference>
<dbReference type="InterPro" id="IPR010998">
    <property type="entry name" value="Integrase_recombinase_N"/>
</dbReference>
<dbReference type="InterPro" id="IPR050808">
    <property type="entry name" value="Phage_Integrase"/>
</dbReference>
<evidence type="ECO:0000256" key="6">
    <source>
        <dbReference type="SAM" id="MobiDB-lite"/>
    </source>
</evidence>
<feature type="domain" description="Tyr recombinase" evidence="7">
    <location>
        <begin position="193"/>
        <end position="398"/>
    </location>
</feature>
<organism evidence="9 10">
    <name type="scientific">Actinomadura rubrisoli</name>
    <dbReference type="NCBI Taxonomy" id="2530368"/>
    <lineage>
        <taxon>Bacteria</taxon>
        <taxon>Bacillati</taxon>
        <taxon>Actinomycetota</taxon>
        <taxon>Actinomycetes</taxon>
        <taxon>Streptosporangiales</taxon>
        <taxon>Thermomonosporaceae</taxon>
        <taxon>Actinomadura</taxon>
    </lineage>
</organism>
<dbReference type="InterPro" id="IPR002104">
    <property type="entry name" value="Integrase_catalytic"/>
</dbReference>
<comment type="similarity">
    <text evidence="1">Belongs to the 'phage' integrase family.</text>
</comment>
<evidence type="ECO:0000313" key="10">
    <source>
        <dbReference type="Proteomes" id="UP000294513"/>
    </source>
</evidence>
<evidence type="ECO:0000256" key="1">
    <source>
        <dbReference type="ARBA" id="ARBA00008857"/>
    </source>
</evidence>
<dbReference type="EMBL" id="SMKU01000351">
    <property type="protein sequence ID" value="TDD67824.1"/>
    <property type="molecule type" value="Genomic_DNA"/>
</dbReference>
<name>A0A4R5AAM1_9ACTN</name>
<keyword evidence="10" id="KW-1185">Reference proteome</keyword>
<keyword evidence="2" id="KW-0229">DNA integration</keyword>
<proteinExistence type="inferred from homology"/>
<accession>A0A4R5AAM1</accession>
<dbReference type="SUPFAM" id="SSF56349">
    <property type="entry name" value="DNA breaking-rejoining enzymes"/>
    <property type="match status" value="1"/>
</dbReference>
<feature type="domain" description="Core-binding (CB)" evidence="8">
    <location>
        <begin position="90"/>
        <end position="171"/>
    </location>
</feature>